<evidence type="ECO:0000259" key="8">
    <source>
        <dbReference type="PROSITE" id="PS51387"/>
    </source>
</evidence>
<dbReference type="InterPro" id="IPR016166">
    <property type="entry name" value="FAD-bd_PCMH"/>
</dbReference>
<evidence type="ECO:0000313" key="10">
    <source>
        <dbReference type="Proteomes" id="UP000838763"/>
    </source>
</evidence>
<dbReference type="FunFam" id="3.90.1170.40:FF:000003">
    <property type="entry name" value="Molybdopterin converting factor subunit 2"/>
    <property type="match status" value="1"/>
</dbReference>
<dbReference type="SUPFAM" id="SSF54690">
    <property type="entry name" value="Molybdopterin synthase subunit MoaE"/>
    <property type="match status" value="1"/>
</dbReference>
<evidence type="ECO:0000256" key="1">
    <source>
        <dbReference type="ARBA" id="ARBA00005083"/>
    </source>
</evidence>
<dbReference type="InterPro" id="IPR036563">
    <property type="entry name" value="MoaE_sf"/>
</dbReference>
<keyword evidence="3" id="KW-0808">Transferase</keyword>
<dbReference type="GO" id="GO:0071949">
    <property type="term" value="F:FAD binding"/>
    <property type="evidence" value="ECO:0007669"/>
    <property type="project" value="InterPro"/>
</dbReference>
<dbReference type="OrthoDB" id="610608at2759"/>
<dbReference type="Pfam" id="PF01565">
    <property type="entry name" value="FAD_binding_4"/>
    <property type="match status" value="1"/>
</dbReference>
<dbReference type="PANTHER" id="PTHR43762:SF1">
    <property type="entry name" value="D-ARABINONO-1,4-LACTONE OXIDASE"/>
    <property type="match status" value="1"/>
</dbReference>
<evidence type="ECO:0000256" key="4">
    <source>
        <dbReference type="ARBA" id="ARBA00023002"/>
    </source>
</evidence>
<evidence type="ECO:0000256" key="5">
    <source>
        <dbReference type="ARBA" id="ARBA00023150"/>
    </source>
</evidence>
<dbReference type="GO" id="GO:0016020">
    <property type="term" value="C:membrane"/>
    <property type="evidence" value="ECO:0007669"/>
    <property type="project" value="InterPro"/>
</dbReference>
<sequence>MEDVWELSAEGCYVALTHDSLDAKAMMDKVRSPAAGAIVVFAGTTRDNFAGKPVKELKYSAYHKLALQTMMTIAKAVTAKHSLKGFAMVHRLGVVGIGEESILIAVSSPHRQAAWKAGEEALEECKSRVEIWKLEEFHDEEEFGGRTAMASWASEWRSPEPARLQVAPSAGIQQRKTKHTHEQATETQRSGCPPVSCYSLRGDGDVVSSCRDRTTHHVQTRRHPAGAGRSERRHPLKAAKNHVHATWARTFSSVPELYFQPETVEQVQKLLRLAHQARRRVVVTGSGHSPSHLTCTSHWLVNLDKLCAILETDSATHRVTVEAGIRLRDLGDELEKRGLDMQNLGSINEQSVAGVISTGTHGSSLRHGLVVLPAANDELFRAGLISLGALGIIVEVTYQAIPSFSLRWSQSIDTDQKLFASWSREWWAQKEFIRVWWLPHTRRAVTWSADRTEEPTREPRVSYYDGALGYHIYHNLLYVGHFFPRILPWVEWFVFGMQYGFKNGTSSSAVQPSRKALLLNCLYSHSWLNHLAPDHPDYWEPNIPFSARGIYIHAPLEVRVTNSVPATPEALAARPLLDSSMSDGPTLYLNATLYRPYHTNPSVMHRYYEAFEWLMRDLGGRPHWAKNFLSDTAAIETMYGDNLTRWRKVRDEVDPEGLFVGPWHREKVLRGPVLPLEERRGDTTETKDRTGATRVVFSVPE</sequence>
<dbReference type="PANTHER" id="PTHR43762">
    <property type="entry name" value="L-GULONOLACTONE OXIDASE"/>
    <property type="match status" value="1"/>
</dbReference>
<evidence type="ECO:0000256" key="7">
    <source>
        <dbReference type="SAM" id="MobiDB-lite"/>
    </source>
</evidence>
<dbReference type="EC" id="1.1.3.37" evidence="2"/>
<feature type="region of interest" description="Disordered" evidence="7">
    <location>
        <begin position="168"/>
        <end position="192"/>
    </location>
</feature>
<dbReference type="Gene3D" id="3.30.43.10">
    <property type="entry name" value="Uridine Diphospho-n-acetylenolpyruvylglucosamine Reductase, domain 2"/>
    <property type="match status" value="1"/>
</dbReference>
<gene>
    <name evidence="9" type="ORF">PPNO1_LOCUS997</name>
</gene>
<keyword evidence="4" id="KW-0560">Oxidoreductase</keyword>
<accession>A0A9P1GV73</accession>
<feature type="domain" description="FAD-binding PCMH-type" evidence="8">
    <location>
        <begin position="251"/>
        <end position="411"/>
    </location>
</feature>
<evidence type="ECO:0000256" key="6">
    <source>
        <dbReference type="ARBA" id="ARBA00033418"/>
    </source>
</evidence>
<keyword evidence="10" id="KW-1185">Reference proteome</keyword>
<dbReference type="GO" id="GO:0003885">
    <property type="term" value="F:D-arabinono-1,4-lactone oxidase activity"/>
    <property type="evidence" value="ECO:0007669"/>
    <property type="project" value="UniProtKB-EC"/>
</dbReference>
<reference evidence="9" key="1">
    <citation type="submission" date="2022-11" db="EMBL/GenBank/DDBJ databases">
        <authorList>
            <person name="Scott C."/>
            <person name="Bruce N."/>
        </authorList>
    </citation>
    <scope>NUCLEOTIDE SEQUENCE</scope>
</reference>
<dbReference type="GO" id="GO:0016740">
    <property type="term" value="F:transferase activity"/>
    <property type="evidence" value="ECO:0007669"/>
    <property type="project" value="UniProtKB-KW"/>
</dbReference>
<dbReference type="InterPro" id="IPR007173">
    <property type="entry name" value="ALO_C"/>
</dbReference>
<dbReference type="InterPro" id="IPR016167">
    <property type="entry name" value="FAD-bd_PCMH_sub1"/>
</dbReference>
<dbReference type="Pfam" id="PF04030">
    <property type="entry name" value="ALO"/>
    <property type="match status" value="1"/>
</dbReference>
<dbReference type="EMBL" id="CALLCH030000001">
    <property type="protein sequence ID" value="CAI4211201.1"/>
    <property type="molecule type" value="Genomic_DNA"/>
</dbReference>
<proteinExistence type="predicted"/>
<dbReference type="InterPro" id="IPR006094">
    <property type="entry name" value="Oxid_FAD_bind_N"/>
</dbReference>
<dbReference type="Proteomes" id="UP000838763">
    <property type="component" value="Unassembled WGS sequence"/>
</dbReference>
<organism evidence="9 10">
    <name type="scientific">Parascedosporium putredinis</name>
    <dbReference type="NCBI Taxonomy" id="1442378"/>
    <lineage>
        <taxon>Eukaryota</taxon>
        <taxon>Fungi</taxon>
        <taxon>Dikarya</taxon>
        <taxon>Ascomycota</taxon>
        <taxon>Pezizomycotina</taxon>
        <taxon>Sordariomycetes</taxon>
        <taxon>Hypocreomycetidae</taxon>
        <taxon>Microascales</taxon>
        <taxon>Microascaceae</taxon>
        <taxon>Parascedosporium</taxon>
    </lineage>
</organism>
<dbReference type="InterPro" id="IPR010031">
    <property type="entry name" value="FAD_lactone_oxidase-like"/>
</dbReference>
<dbReference type="GO" id="GO:0005739">
    <property type="term" value="C:mitochondrion"/>
    <property type="evidence" value="ECO:0007669"/>
    <property type="project" value="TreeGrafter"/>
</dbReference>
<dbReference type="Gene3D" id="3.30.70.2520">
    <property type="match status" value="1"/>
</dbReference>
<dbReference type="InterPro" id="IPR016169">
    <property type="entry name" value="FAD-bd_PCMH_sub2"/>
</dbReference>
<dbReference type="GO" id="GO:0006777">
    <property type="term" value="P:Mo-molybdopterin cofactor biosynthetic process"/>
    <property type="evidence" value="ECO:0007669"/>
    <property type="project" value="UniProtKB-KW"/>
</dbReference>
<protein>
    <recommendedName>
        <fullName evidence="2">D-arabinono-1,4-lactone oxidase</fullName>
        <ecNumber evidence="2">1.1.3.37</ecNumber>
    </recommendedName>
    <alternativeName>
        <fullName evidence="6">L-galactono-gamma-lactone oxidase</fullName>
    </alternativeName>
</protein>
<dbReference type="PROSITE" id="PS51387">
    <property type="entry name" value="FAD_PCMH"/>
    <property type="match status" value="1"/>
</dbReference>
<comment type="pathway">
    <text evidence="1">Cofactor biosynthesis; D-erythroascorbate biosynthesis; dehydro-D-arabinono-1,4-lactone from D-arabinose: step 2/2.</text>
</comment>
<feature type="region of interest" description="Disordered" evidence="7">
    <location>
        <begin position="212"/>
        <end position="235"/>
    </location>
</feature>
<keyword evidence="5" id="KW-0501">Molybdenum cofactor biosynthesis</keyword>
<evidence type="ECO:0000256" key="2">
    <source>
        <dbReference type="ARBA" id="ARBA00013136"/>
    </source>
</evidence>
<dbReference type="InterPro" id="IPR003448">
    <property type="entry name" value="Mopterin_biosynth_MoaE"/>
</dbReference>
<dbReference type="Gene3D" id="3.90.1170.40">
    <property type="entry name" value="Molybdopterin biosynthesis MoaE subunit"/>
    <property type="match status" value="1"/>
</dbReference>
<dbReference type="InterPro" id="IPR036318">
    <property type="entry name" value="FAD-bd_PCMH-like_sf"/>
</dbReference>
<dbReference type="AlphaFoldDB" id="A0A9P1GV73"/>
<dbReference type="SUPFAM" id="SSF56176">
    <property type="entry name" value="FAD-binding/transporter-associated domain-like"/>
    <property type="match status" value="1"/>
</dbReference>
<dbReference type="Gene3D" id="3.30.465.10">
    <property type="match status" value="1"/>
</dbReference>
<dbReference type="CDD" id="cd00756">
    <property type="entry name" value="MoaE"/>
    <property type="match status" value="1"/>
</dbReference>
<name>A0A9P1GV73_9PEZI</name>
<evidence type="ECO:0000313" key="9">
    <source>
        <dbReference type="EMBL" id="CAI4211201.1"/>
    </source>
</evidence>
<comment type="caution">
    <text evidence="9">The sequence shown here is derived from an EMBL/GenBank/DDBJ whole genome shotgun (WGS) entry which is preliminary data.</text>
</comment>
<evidence type="ECO:0000256" key="3">
    <source>
        <dbReference type="ARBA" id="ARBA00022679"/>
    </source>
</evidence>
<dbReference type="Pfam" id="PF02391">
    <property type="entry name" value="MoaE"/>
    <property type="match status" value="1"/>
</dbReference>